<evidence type="ECO:0000256" key="9">
    <source>
        <dbReference type="ARBA" id="ARBA00042050"/>
    </source>
</evidence>
<dbReference type="VEuPathDB" id="FungiDB:PHYBLDRAFT_143041"/>
<gene>
    <name evidence="14" type="ORF">PHYBLDRAFT_143041</name>
</gene>
<dbReference type="PANTHER" id="PTHR22808:SF3">
    <property type="entry name" value="5-METHYLCYTOSINE RRNA METHYLTRANSFERASE NSUN4"/>
    <property type="match status" value="1"/>
</dbReference>
<evidence type="ECO:0000259" key="13">
    <source>
        <dbReference type="PROSITE" id="PS51686"/>
    </source>
</evidence>
<feature type="binding site" evidence="11">
    <location>
        <position position="234"/>
    </location>
    <ligand>
        <name>S-adenosyl-L-methionine</name>
        <dbReference type="ChEBI" id="CHEBI:59789"/>
    </ligand>
</feature>
<comment type="similarity">
    <text evidence="11">Belongs to the class I-like SAM-binding methyltransferase superfamily. RsmB/NOP family.</text>
</comment>
<feature type="region of interest" description="Disordered" evidence="12">
    <location>
        <begin position="351"/>
        <end position="384"/>
    </location>
</feature>
<evidence type="ECO:0000256" key="12">
    <source>
        <dbReference type="SAM" id="MobiDB-lite"/>
    </source>
</evidence>
<dbReference type="Gene3D" id="6.20.240.40">
    <property type="match status" value="1"/>
</dbReference>
<dbReference type="Proteomes" id="UP000077315">
    <property type="component" value="Unassembled WGS sequence"/>
</dbReference>
<evidence type="ECO:0000256" key="1">
    <source>
        <dbReference type="ARBA" id="ARBA00004173"/>
    </source>
</evidence>
<dbReference type="InterPro" id="IPR049560">
    <property type="entry name" value="MeTrfase_RsmB-F_NOP2_cat"/>
</dbReference>
<dbReference type="PROSITE" id="PS51686">
    <property type="entry name" value="SAM_MT_RSMB_NOP"/>
    <property type="match status" value="1"/>
</dbReference>
<dbReference type="GO" id="GO:0005762">
    <property type="term" value="C:mitochondrial large ribosomal subunit"/>
    <property type="evidence" value="ECO:0007669"/>
    <property type="project" value="TreeGrafter"/>
</dbReference>
<keyword evidence="4 11" id="KW-0808">Transferase</keyword>
<evidence type="ECO:0000256" key="4">
    <source>
        <dbReference type="ARBA" id="ARBA00022679"/>
    </source>
</evidence>
<dbReference type="InterPro" id="IPR001678">
    <property type="entry name" value="MeTrfase_RsmB-F_NOP2_dom"/>
</dbReference>
<evidence type="ECO:0000313" key="15">
    <source>
        <dbReference type="Proteomes" id="UP000077315"/>
    </source>
</evidence>
<feature type="binding site" evidence="11">
    <location>
        <begin position="161"/>
        <end position="167"/>
    </location>
    <ligand>
        <name>S-adenosyl-L-methionine</name>
        <dbReference type="ChEBI" id="CHEBI:59789"/>
    </ligand>
</feature>
<organism evidence="14 15">
    <name type="scientific">Phycomyces blakesleeanus (strain ATCC 8743b / DSM 1359 / FGSC 10004 / NBRC 33097 / NRRL 1555)</name>
    <dbReference type="NCBI Taxonomy" id="763407"/>
    <lineage>
        <taxon>Eukaryota</taxon>
        <taxon>Fungi</taxon>
        <taxon>Fungi incertae sedis</taxon>
        <taxon>Mucoromycota</taxon>
        <taxon>Mucoromycotina</taxon>
        <taxon>Mucoromycetes</taxon>
        <taxon>Mucorales</taxon>
        <taxon>Phycomycetaceae</taxon>
        <taxon>Phycomyces</taxon>
    </lineage>
</organism>
<comment type="catalytic activity">
    <reaction evidence="10">
        <text>a cytidine in rRNA + S-adenosyl-L-methionine = a 5-methylcytidine in rRNA + S-adenosyl-L-homocysteine + H(+)</text>
        <dbReference type="Rhea" id="RHEA:61484"/>
        <dbReference type="Rhea" id="RHEA-COMP:15836"/>
        <dbReference type="Rhea" id="RHEA-COMP:15837"/>
        <dbReference type="ChEBI" id="CHEBI:15378"/>
        <dbReference type="ChEBI" id="CHEBI:57856"/>
        <dbReference type="ChEBI" id="CHEBI:59789"/>
        <dbReference type="ChEBI" id="CHEBI:74483"/>
        <dbReference type="ChEBI" id="CHEBI:82748"/>
    </reaction>
</comment>
<protein>
    <recommendedName>
        <fullName evidence="9">NOL1/NOP2/Sun domain family member 4</fullName>
    </recommendedName>
</protein>
<keyword evidence="8" id="KW-0496">Mitochondrion</keyword>
<evidence type="ECO:0000256" key="8">
    <source>
        <dbReference type="ARBA" id="ARBA00023128"/>
    </source>
</evidence>
<feature type="compositionally biased region" description="Basic and acidic residues" evidence="12">
    <location>
        <begin position="13"/>
        <end position="29"/>
    </location>
</feature>
<keyword evidence="2" id="KW-0698">rRNA processing</keyword>
<proteinExistence type="inferred from homology"/>
<keyword evidence="7" id="KW-0809">Transit peptide</keyword>
<dbReference type="Pfam" id="PF01189">
    <property type="entry name" value="Methyltr_RsmB-F"/>
    <property type="match status" value="1"/>
</dbReference>
<evidence type="ECO:0000256" key="2">
    <source>
        <dbReference type="ARBA" id="ARBA00022552"/>
    </source>
</evidence>
<feature type="binding site" evidence="11">
    <location>
        <position position="217"/>
    </location>
    <ligand>
        <name>S-adenosyl-L-methionine</name>
        <dbReference type="ChEBI" id="CHEBI:59789"/>
    </ligand>
</feature>
<evidence type="ECO:0000256" key="5">
    <source>
        <dbReference type="ARBA" id="ARBA00022691"/>
    </source>
</evidence>
<feature type="region of interest" description="Disordered" evidence="12">
    <location>
        <begin position="1"/>
        <end position="44"/>
    </location>
</feature>
<dbReference type="RefSeq" id="XP_018294096.1">
    <property type="nucleotide sequence ID" value="XM_018430923.1"/>
</dbReference>
<dbReference type="STRING" id="763407.A0A162Q0I7"/>
<feature type="compositionally biased region" description="Acidic residues" evidence="12">
    <location>
        <begin position="355"/>
        <end position="370"/>
    </location>
</feature>
<evidence type="ECO:0000256" key="3">
    <source>
        <dbReference type="ARBA" id="ARBA00022603"/>
    </source>
</evidence>
<dbReference type="InterPro" id="IPR023267">
    <property type="entry name" value="RCMT"/>
</dbReference>
<keyword evidence="15" id="KW-1185">Reference proteome</keyword>
<keyword evidence="5 11" id="KW-0949">S-adenosyl-L-methionine</keyword>
<sequence>MSDTEQPVVDQETPEKGKHQRQRKTDTKKKPVSKKKEKAQQREHERLKAATATFNRFYENEFGPERWPVLLEAMKKPVRHCMMMNKYAHPEDVLAKLTPLKDDLRSLDFLSIPCYASTLPRFPHPSKDRANITDCYILDAGSVLATEALDIQPHDRVLDLCAAPGGKSLAILQRLSDYGNLTVNEISPDRRRRLRQVMDNYVPPKVAQEHVNVLGKDGTRFYHDPEQYDKVLLDAPCSSERHLLHDEKEFEQWTPKRTIQNAKRQLSLLKAASYSVNVGGYVVYGTCSISSAENDKVVDRMVRKGKVPMEVVHMSWPMGEKTENGWIILPDRSDGWGPLYFSLLRRTGVSKEGEWNDDEEEDDEEEEEEVEEKKPKKKSSKSKK</sequence>
<feature type="compositionally biased region" description="Basic residues" evidence="12">
    <location>
        <begin position="375"/>
        <end position="384"/>
    </location>
</feature>
<dbReference type="SUPFAM" id="SSF53335">
    <property type="entry name" value="S-adenosyl-L-methionine-dependent methyltransferases"/>
    <property type="match status" value="1"/>
</dbReference>
<evidence type="ECO:0000256" key="7">
    <source>
        <dbReference type="ARBA" id="ARBA00022946"/>
    </source>
</evidence>
<dbReference type="PRINTS" id="PR02008">
    <property type="entry name" value="RCMTFAMILY"/>
</dbReference>
<dbReference type="OrthoDB" id="427002at2759"/>
<keyword evidence="3 11" id="KW-0489">Methyltransferase</keyword>
<feature type="active site" description="Nucleophile" evidence="11">
    <location>
        <position position="287"/>
    </location>
</feature>
<accession>A0A162Q0I7</accession>
<evidence type="ECO:0000256" key="10">
    <source>
        <dbReference type="ARBA" id="ARBA00049302"/>
    </source>
</evidence>
<evidence type="ECO:0000256" key="6">
    <source>
        <dbReference type="ARBA" id="ARBA00022884"/>
    </source>
</evidence>
<dbReference type="GO" id="GO:0031167">
    <property type="term" value="P:rRNA methylation"/>
    <property type="evidence" value="ECO:0007669"/>
    <property type="project" value="TreeGrafter"/>
</dbReference>
<dbReference type="GO" id="GO:0008173">
    <property type="term" value="F:RNA methyltransferase activity"/>
    <property type="evidence" value="ECO:0007669"/>
    <property type="project" value="InterPro"/>
</dbReference>
<keyword evidence="6 11" id="KW-0694">RNA-binding</keyword>
<dbReference type="GO" id="GO:0003723">
    <property type="term" value="F:RNA binding"/>
    <property type="evidence" value="ECO:0007669"/>
    <property type="project" value="UniProtKB-UniRule"/>
</dbReference>
<dbReference type="GeneID" id="28991829"/>
<feature type="binding site" evidence="11">
    <location>
        <position position="185"/>
    </location>
    <ligand>
        <name>S-adenosyl-L-methionine</name>
        <dbReference type="ChEBI" id="CHEBI:59789"/>
    </ligand>
</feature>
<evidence type="ECO:0000256" key="11">
    <source>
        <dbReference type="PROSITE-ProRule" id="PRU01023"/>
    </source>
</evidence>
<dbReference type="Gene3D" id="3.40.50.150">
    <property type="entry name" value="Vaccinia Virus protein VP39"/>
    <property type="match status" value="1"/>
</dbReference>
<comment type="subcellular location">
    <subcellularLocation>
        <location evidence="1">Mitochondrion</location>
    </subcellularLocation>
</comment>
<dbReference type="PANTHER" id="PTHR22808">
    <property type="entry name" value="NCL1 YEAST -RELATED NOL1/NOP2/FMU SUN DOMAIN-CONTAINING"/>
    <property type="match status" value="1"/>
</dbReference>
<evidence type="ECO:0000313" key="14">
    <source>
        <dbReference type="EMBL" id="OAD76056.1"/>
    </source>
</evidence>
<dbReference type="InterPro" id="IPR029063">
    <property type="entry name" value="SAM-dependent_MTases_sf"/>
</dbReference>
<reference evidence="15" key="1">
    <citation type="submission" date="2015-06" db="EMBL/GenBank/DDBJ databases">
        <title>Expansion of signal transduction pathways in fungi by whole-genome duplication.</title>
        <authorList>
            <consortium name="DOE Joint Genome Institute"/>
            <person name="Corrochano L.M."/>
            <person name="Kuo A."/>
            <person name="Marcet-Houben M."/>
            <person name="Polaino S."/>
            <person name="Salamov A."/>
            <person name="Villalobos J.M."/>
            <person name="Alvarez M.I."/>
            <person name="Avalos J."/>
            <person name="Benito E.P."/>
            <person name="Benoit I."/>
            <person name="Burger G."/>
            <person name="Camino L.P."/>
            <person name="Canovas D."/>
            <person name="Cerda-Olmedo E."/>
            <person name="Cheng J.-F."/>
            <person name="Dominguez A."/>
            <person name="Elias M."/>
            <person name="Eslava A.P."/>
            <person name="Glaser F."/>
            <person name="Grimwood J."/>
            <person name="Gutierrez G."/>
            <person name="Heitman J."/>
            <person name="Henrissat B."/>
            <person name="Iturriaga E.A."/>
            <person name="Lang B.F."/>
            <person name="Lavin J.L."/>
            <person name="Lee S."/>
            <person name="Li W."/>
            <person name="Lindquist E."/>
            <person name="Lopez-Garcia S."/>
            <person name="Luque E.M."/>
            <person name="Marcos A.T."/>
            <person name="Martin J."/>
            <person name="McCluskey K."/>
            <person name="Medina H.R."/>
            <person name="Miralles-Duran A."/>
            <person name="Miyazaki A."/>
            <person name="Munoz-Torres E."/>
            <person name="Oguiza J.A."/>
            <person name="Ohm R."/>
            <person name="Olmedo M."/>
            <person name="Orejas M."/>
            <person name="Ortiz-Castellanos L."/>
            <person name="Pisabarro A.G."/>
            <person name="Rodriguez-Romero J."/>
            <person name="Ruiz-Herrera J."/>
            <person name="Ruiz-Vazquez R."/>
            <person name="Sanz C."/>
            <person name="Schackwitz W."/>
            <person name="Schmutz J."/>
            <person name="Shahriari M."/>
            <person name="Shelest E."/>
            <person name="Silva-Franco F."/>
            <person name="Soanes D."/>
            <person name="Syed K."/>
            <person name="Tagua V.G."/>
            <person name="Talbot N.J."/>
            <person name="Thon M."/>
            <person name="De vries R.P."/>
            <person name="Wiebenga A."/>
            <person name="Yadav J.S."/>
            <person name="Braun E.L."/>
            <person name="Baker S."/>
            <person name="Garre V."/>
            <person name="Horwitz B."/>
            <person name="Torres-Martinez S."/>
            <person name="Idnurm A."/>
            <person name="Herrera-Estrella A."/>
            <person name="Gabaldon T."/>
            <person name="Grigoriev I.V."/>
        </authorList>
    </citation>
    <scope>NUCLEOTIDE SEQUENCE [LARGE SCALE GENOMIC DNA]</scope>
    <source>
        <strain evidence="15">NRRL 1555(-)</strain>
    </source>
</reference>
<dbReference type="CDD" id="cd02440">
    <property type="entry name" value="AdoMet_MTases"/>
    <property type="match status" value="1"/>
</dbReference>
<dbReference type="EMBL" id="KV440976">
    <property type="protein sequence ID" value="OAD76056.1"/>
    <property type="molecule type" value="Genomic_DNA"/>
</dbReference>
<feature type="domain" description="SAM-dependent MTase RsmB/NOP-type" evidence="13">
    <location>
        <begin position="70"/>
        <end position="347"/>
    </location>
</feature>
<dbReference type="InParanoid" id="A0A162Q0I7"/>
<dbReference type="AlphaFoldDB" id="A0A162Q0I7"/>
<name>A0A162Q0I7_PHYB8</name>